<dbReference type="AlphaFoldDB" id="M8C2J6"/>
<name>M8C2J6_AEGTA</name>
<reference evidence="1" key="1">
    <citation type="submission" date="2015-06" db="UniProtKB">
        <authorList>
            <consortium name="EnsemblPlants"/>
        </authorList>
    </citation>
    <scope>IDENTIFICATION</scope>
</reference>
<organism evidence="1">
    <name type="scientific">Aegilops tauschii</name>
    <name type="common">Tausch's goatgrass</name>
    <name type="synonym">Aegilops squarrosa</name>
    <dbReference type="NCBI Taxonomy" id="37682"/>
    <lineage>
        <taxon>Eukaryota</taxon>
        <taxon>Viridiplantae</taxon>
        <taxon>Streptophyta</taxon>
        <taxon>Embryophyta</taxon>
        <taxon>Tracheophyta</taxon>
        <taxon>Spermatophyta</taxon>
        <taxon>Magnoliopsida</taxon>
        <taxon>Liliopsida</taxon>
        <taxon>Poales</taxon>
        <taxon>Poaceae</taxon>
        <taxon>BOP clade</taxon>
        <taxon>Pooideae</taxon>
        <taxon>Triticodae</taxon>
        <taxon>Triticeae</taxon>
        <taxon>Triticinae</taxon>
        <taxon>Aegilops</taxon>
    </lineage>
</organism>
<sequence>MAFSNFLSHAPAMFAFSVTCVIVSVELSTASENVGGHIVLVHVVVVVAALGPELGGYAESISEKRLEKNKQRARPMVCAPESVTISSECQAKTQQEGSVN</sequence>
<dbReference type="EnsemblPlants" id="EMT21272">
    <property type="protein sequence ID" value="EMT21272"/>
    <property type="gene ID" value="F775_43962"/>
</dbReference>
<proteinExistence type="predicted"/>
<evidence type="ECO:0000313" key="1">
    <source>
        <dbReference type="EnsemblPlants" id="EMT21272"/>
    </source>
</evidence>
<accession>M8C2J6</accession>
<protein>
    <submittedName>
        <fullName evidence="1">Uncharacterized protein</fullName>
    </submittedName>
</protein>